<dbReference type="GO" id="GO:0006826">
    <property type="term" value="P:iron ion transport"/>
    <property type="evidence" value="ECO:0007669"/>
    <property type="project" value="InterPro"/>
</dbReference>
<dbReference type="EMBL" id="WSQA01000002">
    <property type="protein sequence ID" value="MVZ60886.1"/>
    <property type="molecule type" value="Genomic_DNA"/>
</dbReference>
<dbReference type="Proteomes" id="UP000435036">
    <property type="component" value="Unassembled WGS sequence"/>
</dbReference>
<name>A0A6N8KUY3_9SPHI</name>
<dbReference type="Pfam" id="PF05171">
    <property type="entry name" value="HemS"/>
    <property type="match status" value="2"/>
</dbReference>
<dbReference type="CDD" id="cd16830">
    <property type="entry name" value="HemS-like_N"/>
    <property type="match status" value="1"/>
</dbReference>
<evidence type="ECO:0000313" key="3">
    <source>
        <dbReference type="Proteomes" id="UP000435036"/>
    </source>
</evidence>
<organism evidence="2 3">
    <name type="scientific">Sphingobacterium humi</name>
    <dbReference type="NCBI Taxonomy" id="1796905"/>
    <lineage>
        <taxon>Bacteria</taxon>
        <taxon>Pseudomonadati</taxon>
        <taxon>Bacteroidota</taxon>
        <taxon>Sphingobacteriia</taxon>
        <taxon>Sphingobacteriales</taxon>
        <taxon>Sphingobacteriaceae</taxon>
        <taxon>Sphingobacterium</taxon>
    </lineage>
</organism>
<evidence type="ECO:0000259" key="1">
    <source>
        <dbReference type="Pfam" id="PF05171"/>
    </source>
</evidence>
<dbReference type="Gene3D" id="3.40.1570.10">
    <property type="entry name" value="HemS/ChuS/ChuX like domains"/>
    <property type="match status" value="2"/>
</dbReference>
<reference evidence="2 3" key="1">
    <citation type="submission" date="2019-12" db="EMBL/GenBank/DDBJ databases">
        <authorList>
            <person name="Dong K."/>
        </authorList>
    </citation>
    <scope>NUCLEOTIDE SEQUENCE [LARGE SCALE GENOMIC DNA]</scope>
    <source>
        <strain evidence="2 3">JCM 31225</strain>
    </source>
</reference>
<feature type="domain" description="Haemin-degrading HemS/ChuX" evidence="1">
    <location>
        <begin position="30"/>
        <end position="150"/>
    </location>
</feature>
<keyword evidence="3" id="KW-1185">Reference proteome</keyword>
<evidence type="ECO:0000313" key="2">
    <source>
        <dbReference type="EMBL" id="MVZ60886.1"/>
    </source>
</evidence>
<sequence>MNNELAYQYEQYKTANPKVRIRDAAKELGVTEAELVAVGPNNIRLRPAFEALLNEIPRLGYVMALTRNDYAVHERKGIYTEAHFTDKIGLVVNPEIDLRLFLFSWHSIFAVQEGDRKSIQFFAKNGEAIHKIYLTERSDFTAFAAILEKYQLLDTDQPIILSTDAQVLEASEDSQQEVDVAAFQKDWLALEDTHHFFAMLKKHKVERTKAMEIAPPGHSKAIAVEQLKAVLHQVSEKGIDIMVFIGNKGCIQIHSGKMEKLVQTGPWFNVLDSEFNMHLREDHIAATWLVRKPTVDGIVSSLEVFDATGELIVQFFGKRKPGIPESEDWRGVLTLLDA</sequence>
<accession>A0A6N8KUY3</accession>
<gene>
    <name evidence="2" type="ORF">GQF63_02505</name>
</gene>
<dbReference type="CDD" id="cd16831">
    <property type="entry name" value="HemS-like_C"/>
    <property type="match status" value="1"/>
</dbReference>
<dbReference type="RefSeq" id="WP_160367544.1">
    <property type="nucleotide sequence ID" value="NZ_WSQA01000002.1"/>
</dbReference>
<protein>
    <submittedName>
        <fullName evidence="2">Hemin-degrading factor</fullName>
    </submittedName>
</protein>
<dbReference type="OrthoDB" id="9806726at2"/>
<dbReference type="InterPro" id="IPR007845">
    <property type="entry name" value="HemS/ChuX_dom"/>
</dbReference>
<dbReference type="SUPFAM" id="SSF144064">
    <property type="entry name" value="Heme iron utilization protein-like"/>
    <property type="match status" value="1"/>
</dbReference>
<dbReference type="InterPro" id="IPR053733">
    <property type="entry name" value="Heme_Transport_Util_sf"/>
</dbReference>
<proteinExistence type="predicted"/>
<comment type="caution">
    <text evidence="2">The sequence shown here is derived from an EMBL/GenBank/DDBJ whole genome shotgun (WGS) entry which is preliminary data.</text>
</comment>
<feature type="domain" description="Haemin-degrading HemS/ChuX" evidence="1">
    <location>
        <begin position="204"/>
        <end position="333"/>
    </location>
</feature>
<dbReference type="AlphaFoldDB" id="A0A6N8KUY3"/>